<keyword evidence="2" id="KW-1185">Reference proteome</keyword>
<dbReference type="RefSeq" id="WP_005872804.1">
    <property type="nucleotide sequence ID" value="NZ_ACYG01000030.1"/>
</dbReference>
<sequence>MKNLINLSGGDRLNLRVQGQILLSESVKTAKRGRRKRSLPV</sequence>
<name>C8PKI4_9BACT</name>
<dbReference type="EMBL" id="ACYG01000030">
    <property type="protein sequence ID" value="EEV16593.1"/>
    <property type="molecule type" value="Genomic_DNA"/>
</dbReference>
<dbReference type="AlphaFoldDB" id="C8PKI4"/>
<comment type="caution">
    <text evidence="1">The sequence shown here is derived from an EMBL/GenBank/DDBJ whole genome shotgun (WGS) entry which is preliminary data.</text>
</comment>
<evidence type="ECO:0000313" key="2">
    <source>
        <dbReference type="Proteomes" id="UP000005709"/>
    </source>
</evidence>
<proteinExistence type="predicted"/>
<accession>C8PKI4</accession>
<protein>
    <submittedName>
        <fullName evidence="1">Uncharacterized protein</fullName>
    </submittedName>
</protein>
<gene>
    <name evidence="1" type="ORF">CAMGR0001_0206</name>
</gene>
<reference evidence="1 2" key="1">
    <citation type="submission" date="2009-07" db="EMBL/GenBank/DDBJ databases">
        <authorList>
            <person name="Madupu R."/>
            <person name="Sebastian Y."/>
            <person name="Durkin A.S."/>
            <person name="Torralba M."/>
            <person name="Methe B."/>
            <person name="Sutton G.G."/>
            <person name="Strausberg R.L."/>
            <person name="Nelson K.E."/>
        </authorList>
    </citation>
    <scope>NUCLEOTIDE SEQUENCE [LARGE SCALE GENOMIC DNA]</scope>
    <source>
        <strain evidence="1 2">RM3268</strain>
    </source>
</reference>
<evidence type="ECO:0000313" key="1">
    <source>
        <dbReference type="EMBL" id="EEV16593.1"/>
    </source>
</evidence>
<dbReference type="Proteomes" id="UP000005709">
    <property type="component" value="Unassembled WGS sequence"/>
</dbReference>
<organism evidence="1 2">
    <name type="scientific">Campylobacter gracilis RM3268</name>
    <dbReference type="NCBI Taxonomy" id="553220"/>
    <lineage>
        <taxon>Bacteria</taxon>
        <taxon>Pseudomonadati</taxon>
        <taxon>Campylobacterota</taxon>
        <taxon>Epsilonproteobacteria</taxon>
        <taxon>Campylobacterales</taxon>
        <taxon>Campylobacteraceae</taxon>
        <taxon>Campylobacter</taxon>
    </lineage>
</organism>